<gene>
    <name evidence="1" type="ORF">AACH10_12565</name>
</gene>
<dbReference type="CDD" id="cd14814">
    <property type="entry name" value="Peptidase_M15"/>
    <property type="match status" value="1"/>
</dbReference>
<dbReference type="SUPFAM" id="SSF55166">
    <property type="entry name" value="Hedgehog/DD-peptidase"/>
    <property type="match status" value="1"/>
</dbReference>
<evidence type="ECO:0000313" key="1">
    <source>
        <dbReference type="EMBL" id="MEK8051075.1"/>
    </source>
</evidence>
<dbReference type="Gene3D" id="3.30.1380.10">
    <property type="match status" value="1"/>
</dbReference>
<accession>A0ABU9CKR1</accession>
<dbReference type="EMBL" id="JBBUTH010000007">
    <property type="protein sequence ID" value="MEK8051075.1"/>
    <property type="molecule type" value="Genomic_DNA"/>
</dbReference>
<reference evidence="1 2" key="1">
    <citation type="submission" date="2024-04" db="EMBL/GenBank/DDBJ databases">
        <title>Novel species of the genus Ideonella isolated from streams.</title>
        <authorList>
            <person name="Lu H."/>
        </authorList>
    </citation>
    <scope>NUCLEOTIDE SEQUENCE [LARGE SCALE GENOMIC DNA]</scope>
    <source>
        <strain evidence="1 2">DXS22W</strain>
    </source>
</reference>
<evidence type="ECO:0000313" key="2">
    <source>
        <dbReference type="Proteomes" id="UP001365405"/>
    </source>
</evidence>
<keyword evidence="2" id="KW-1185">Reference proteome</keyword>
<dbReference type="InterPro" id="IPR009045">
    <property type="entry name" value="Zn_M74/Hedgehog-like"/>
</dbReference>
<comment type="caution">
    <text evidence="1">The sequence shown here is derived from an EMBL/GenBank/DDBJ whole genome shotgun (WGS) entry which is preliminary data.</text>
</comment>
<sequence>MPSPLVKPLVRSIYEVAGQRILMPERMAKVTPDLKRALYGIRDELKQHDGKLELSDLFRSYDMQLQAHLDYTSGKKKAFSPPPGGSMHESGRAFDVDLSRLKVPLAEFWQIAARWGVVPIIAEPKASISESWHFECRGSHQKVYEHYRAERGTNFKPATAMAISAIIGSGVPHDRFKGKQDAAYVQSALIRLGHDLGNIDGDVGPKTLKVLESLQVDPAAPAAWVDKVDALLQQKYPEEFFDKAEDDLSAFV</sequence>
<dbReference type="Proteomes" id="UP001365405">
    <property type="component" value="Unassembled WGS sequence"/>
</dbReference>
<protein>
    <submittedName>
        <fullName evidence="1">M15 family metallopeptidase</fullName>
    </submittedName>
</protein>
<organism evidence="1 2">
    <name type="scientific">Pseudaquabacterium inlustre</name>
    <dbReference type="NCBI Taxonomy" id="2984192"/>
    <lineage>
        <taxon>Bacteria</taxon>
        <taxon>Pseudomonadati</taxon>
        <taxon>Pseudomonadota</taxon>
        <taxon>Betaproteobacteria</taxon>
        <taxon>Burkholderiales</taxon>
        <taxon>Sphaerotilaceae</taxon>
        <taxon>Pseudaquabacterium</taxon>
    </lineage>
</organism>
<dbReference type="RefSeq" id="WP_341410765.1">
    <property type="nucleotide sequence ID" value="NZ_JBBUTH010000007.1"/>
</dbReference>
<proteinExistence type="predicted"/>
<name>A0ABU9CKR1_9BURK</name>